<keyword evidence="3" id="KW-0233">DNA recombination</keyword>
<dbReference type="Gene3D" id="1.10.150.130">
    <property type="match status" value="1"/>
</dbReference>
<dbReference type="GO" id="GO:0015074">
    <property type="term" value="P:DNA integration"/>
    <property type="evidence" value="ECO:0007669"/>
    <property type="project" value="UniProtKB-KW"/>
</dbReference>
<keyword evidence="1" id="KW-0229">DNA integration</keyword>
<evidence type="ECO:0000313" key="5">
    <source>
        <dbReference type="EMBL" id="MBB3874854.1"/>
    </source>
</evidence>
<proteinExistence type="predicted"/>
<gene>
    <name evidence="5" type="ORF">GGR47_001070</name>
</gene>
<dbReference type="RefSeq" id="WP_147035414.1">
    <property type="nucleotide sequence ID" value="NZ_JACIDB010000001.1"/>
</dbReference>
<dbReference type="InterPro" id="IPR011010">
    <property type="entry name" value="DNA_brk_join_enz"/>
</dbReference>
<name>A0AAW3TQF6_9SPHN</name>
<dbReference type="PANTHER" id="PTHR30349:SF94">
    <property type="entry name" value="INTEGRASE_RECOMBINASE HI_1414-RELATED"/>
    <property type="match status" value="1"/>
</dbReference>
<dbReference type="InterPro" id="IPR010998">
    <property type="entry name" value="Integrase_recombinase_N"/>
</dbReference>
<dbReference type="InterPro" id="IPR050090">
    <property type="entry name" value="Tyrosine_recombinase_XerCD"/>
</dbReference>
<dbReference type="Pfam" id="PF00589">
    <property type="entry name" value="Phage_integrase"/>
    <property type="match status" value="1"/>
</dbReference>
<evidence type="ECO:0000256" key="1">
    <source>
        <dbReference type="ARBA" id="ARBA00022908"/>
    </source>
</evidence>
<dbReference type="PANTHER" id="PTHR30349">
    <property type="entry name" value="PHAGE INTEGRASE-RELATED"/>
    <property type="match status" value="1"/>
</dbReference>
<evidence type="ECO:0000256" key="2">
    <source>
        <dbReference type="ARBA" id="ARBA00023125"/>
    </source>
</evidence>
<dbReference type="Gene3D" id="1.10.443.10">
    <property type="entry name" value="Intergrase catalytic core"/>
    <property type="match status" value="1"/>
</dbReference>
<accession>A0AAW3TQF6</accession>
<dbReference type="Proteomes" id="UP000528945">
    <property type="component" value="Unassembled WGS sequence"/>
</dbReference>
<evidence type="ECO:0000313" key="6">
    <source>
        <dbReference type="Proteomes" id="UP000528945"/>
    </source>
</evidence>
<dbReference type="CDD" id="cd00796">
    <property type="entry name" value="INT_Rci_Hp1_C"/>
    <property type="match status" value="1"/>
</dbReference>
<dbReference type="SUPFAM" id="SSF56349">
    <property type="entry name" value="DNA breaking-rejoining enzymes"/>
    <property type="match status" value="1"/>
</dbReference>
<dbReference type="PROSITE" id="PS51898">
    <property type="entry name" value="TYR_RECOMBINASE"/>
    <property type="match status" value="1"/>
</dbReference>
<keyword evidence="6" id="KW-1185">Reference proteome</keyword>
<evidence type="ECO:0000259" key="4">
    <source>
        <dbReference type="PROSITE" id="PS51898"/>
    </source>
</evidence>
<sequence length="410" mass="46023">MALKFARLTRPAIRALAIGEKLAEHGITAERQSNGDVRYTVNIMVDGQRIHRVVGRESEGVTREQAERAIETFRTKAREGRLDLPTGRKNHRSFAEAATEYLQRMEETGGKNMKAKRYHVAEVLKPYFGTHRADRVSSFLVQHFVRDRLASGLKQATVNRELATLSHMFRRMAKWGWIKAETVPEIEKGDEPRKLIVVLSDENAAKLMKAAVADQDGLLWLFVAFGLNTAMRHSEILRVRFDQIDFDSRRIFIPQAKAGEREQPITPALAEMLKKQRAMVSDSDGYIFPSKRAKAKHPHRLSMADQFQRAVVRAGLLPKKVTPHVMRHTAITRLVRAGVDLPTIQRISGHKTLAMVLRYVHIHGQHIDDAIAAIDSAFSDAITPELHTGPLDGVASPAKIVGISAAKRRA</sequence>
<reference evidence="5 6" key="1">
    <citation type="submission" date="2020-08" db="EMBL/GenBank/DDBJ databases">
        <title>Genomic Encyclopedia of Type Strains, Phase IV (KMG-IV): sequencing the most valuable type-strain genomes for metagenomic binning, comparative biology and taxonomic classification.</title>
        <authorList>
            <person name="Goeker M."/>
        </authorList>
    </citation>
    <scope>NUCLEOTIDE SEQUENCE [LARGE SCALE GENOMIC DNA]</scope>
    <source>
        <strain evidence="5 6">DSM 15581</strain>
    </source>
</reference>
<evidence type="ECO:0000256" key="3">
    <source>
        <dbReference type="ARBA" id="ARBA00023172"/>
    </source>
</evidence>
<dbReference type="AlphaFoldDB" id="A0AAW3TQF6"/>
<comment type="caution">
    <text evidence="5">The sequence shown here is derived from an EMBL/GenBank/DDBJ whole genome shotgun (WGS) entry which is preliminary data.</text>
</comment>
<dbReference type="GO" id="GO:0006310">
    <property type="term" value="P:DNA recombination"/>
    <property type="evidence" value="ECO:0007669"/>
    <property type="project" value="UniProtKB-KW"/>
</dbReference>
<protein>
    <submittedName>
        <fullName evidence="5">Integrase</fullName>
    </submittedName>
</protein>
<organism evidence="5 6">
    <name type="scientific">Sphingomonas aquatilis</name>
    <dbReference type="NCBI Taxonomy" id="93063"/>
    <lineage>
        <taxon>Bacteria</taxon>
        <taxon>Pseudomonadati</taxon>
        <taxon>Pseudomonadota</taxon>
        <taxon>Alphaproteobacteria</taxon>
        <taxon>Sphingomonadales</taxon>
        <taxon>Sphingomonadaceae</taxon>
        <taxon>Sphingomonas</taxon>
    </lineage>
</organism>
<feature type="domain" description="Tyr recombinase" evidence="4">
    <location>
        <begin position="194"/>
        <end position="372"/>
    </location>
</feature>
<dbReference type="EMBL" id="JACIDB010000001">
    <property type="protein sequence ID" value="MBB3874854.1"/>
    <property type="molecule type" value="Genomic_DNA"/>
</dbReference>
<keyword evidence="2" id="KW-0238">DNA-binding</keyword>
<dbReference type="InterPro" id="IPR013762">
    <property type="entry name" value="Integrase-like_cat_sf"/>
</dbReference>
<dbReference type="InterPro" id="IPR002104">
    <property type="entry name" value="Integrase_catalytic"/>
</dbReference>
<dbReference type="GO" id="GO:0003677">
    <property type="term" value="F:DNA binding"/>
    <property type="evidence" value="ECO:0007669"/>
    <property type="project" value="UniProtKB-KW"/>
</dbReference>